<evidence type="ECO:0000313" key="3">
    <source>
        <dbReference type="EMBL" id="PHJ20655.1"/>
    </source>
</evidence>
<evidence type="ECO:0000256" key="2">
    <source>
        <dbReference type="SAM" id="MobiDB-lite"/>
    </source>
</evidence>
<feature type="compositionally biased region" description="Acidic residues" evidence="2">
    <location>
        <begin position="137"/>
        <end position="148"/>
    </location>
</feature>
<dbReference type="RefSeq" id="XP_067922341.1">
    <property type="nucleotide sequence ID" value="XM_068065683.1"/>
</dbReference>
<organism evidence="3 4">
    <name type="scientific">Cystoisospora suis</name>
    <dbReference type="NCBI Taxonomy" id="483139"/>
    <lineage>
        <taxon>Eukaryota</taxon>
        <taxon>Sar</taxon>
        <taxon>Alveolata</taxon>
        <taxon>Apicomplexa</taxon>
        <taxon>Conoidasida</taxon>
        <taxon>Coccidia</taxon>
        <taxon>Eucoccidiorida</taxon>
        <taxon>Eimeriorina</taxon>
        <taxon>Sarcocystidae</taxon>
        <taxon>Cystoisospora</taxon>
    </lineage>
</organism>
<protein>
    <submittedName>
        <fullName evidence="3">Ef hand domain-containing</fullName>
    </submittedName>
</protein>
<name>A0A2C6KX90_9APIC</name>
<keyword evidence="4" id="KW-1185">Reference proteome</keyword>
<comment type="caution">
    <text evidence="3">The sequence shown here is derived from an EMBL/GenBank/DDBJ whole genome shotgun (WGS) entry which is preliminary data.</text>
</comment>
<dbReference type="GeneID" id="94428894"/>
<feature type="coiled-coil region" evidence="1">
    <location>
        <begin position="5"/>
        <end position="71"/>
    </location>
</feature>
<keyword evidence="1" id="KW-0175">Coiled coil</keyword>
<dbReference type="VEuPathDB" id="ToxoDB:CSUI_005507"/>
<evidence type="ECO:0000256" key="1">
    <source>
        <dbReference type="SAM" id="Coils"/>
    </source>
</evidence>
<dbReference type="EMBL" id="MIGC01002667">
    <property type="protein sequence ID" value="PHJ20655.1"/>
    <property type="molecule type" value="Genomic_DNA"/>
</dbReference>
<evidence type="ECO:0000313" key="4">
    <source>
        <dbReference type="Proteomes" id="UP000221165"/>
    </source>
</evidence>
<dbReference type="Proteomes" id="UP000221165">
    <property type="component" value="Unassembled WGS sequence"/>
</dbReference>
<sequence>MRREKSDAQSKNALLQERLRQADQDKAIQFASIDGLRSQTWSVRDERLRLMEKKQNLLANLNQTAQQTVLRLQNSFPSTPPLALASPTLGGISSSSSSAGGGGVTAVMVRRDSKGVRAGGGGLDGSNLKILTGRAGEEEEREEEEEEELRGRARNGFLHTSLRSTRYPALVDAVTAPKGSHDLSRSMRDVSSSSSLGLPPTSNSLAQWKVFSSVPSSSSF</sequence>
<accession>A0A2C6KX90</accession>
<proteinExistence type="predicted"/>
<gene>
    <name evidence="3" type="ORF">CSUI_005507</name>
</gene>
<feature type="non-terminal residue" evidence="3">
    <location>
        <position position="220"/>
    </location>
</feature>
<feature type="compositionally biased region" description="Low complexity" evidence="2">
    <location>
        <begin position="189"/>
        <end position="203"/>
    </location>
</feature>
<feature type="compositionally biased region" description="Basic and acidic residues" evidence="2">
    <location>
        <begin position="179"/>
        <end position="188"/>
    </location>
</feature>
<reference evidence="3 4" key="1">
    <citation type="journal article" date="2017" name="Int. J. Parasitol.">
        <title>The genome of the protozoan parasite Cystoisospora suis and a reverse vaccinology approach to identify vaccine candidates.</title>
        <authorList>
            <person name="Palmieri N."/>
            <person name="Shrestha A."/>
            <person name="Ruttkowski B."/>
            <person name="Beck T."/>
            <person name="Vogl C."/>
            <person name="Tomley F."/>
            <person name="Blake D.P."/>
            <person name="Joachim A."/>
        </authorList>
    </citation>
    <scope>NUCLEOTIDE SEQUENCE [LARGE SCALE GENOMIC DNA]</scope>
    <source>
        <strain evidence="3 4">Wien I</strain>
    </source>
</reference>
<feature type="region of interest" description="Disordered" evidence="2">
    <location>
        <begin position="115"/>
        <end position="152"/>
    </location>
</feature>
<feature type="region of interest" description="Disordered" evidence="2">
    <location>
        <begin position="176"/>
        <end position="203"/>
    </location>
</feature>
<dbReference type="AlphaFoldDB" id="A0A2C6KX90"/>